<dbReference type="PANTHER" id="PTHR30055">
    <property type="entry name" value="HTH-TYPE TRANSCRIPTIONAL REGULATOR RUTR"/>
    <property type="match status" value="1"/>
</dbReference>
<evidence type="ECO:0000313" key="6">
    <source>
        <dbReference type="EMBL" id="BAN03720.1"/>
    </source>
</evidence>
<dbReference type="RefSeq" id="WP_015442967.1">
    <property type="nucleotide sequence ID" value="NC_020520.1"/>
</dbReference>
<evidence type="ECO:0000313" key="7">
    <source>
        <dbReference type="Proteomes" id="UP000011863"/>
    </source>
</evidence>
<keyword evidence="3" id="KW-0804">Transcription</keyword>
<accession>A0A6C7EBF9</accession>
<dbReference type="InterPro" id="IPR050109">
    <property type="entry name" value="HTH-type_TetR-like_transc_reg"/>
</dbReference>
<name>A0A6C7EBF9_ILUCY</name>
<evidence type="ECO:0000256" key="2">
    <source>
        <dbReference type="ARBA" id="ARBA00023125"/>
    </source>
</evidence>
<dbReference type="Pfam" id="PF00440">
    <property type="entry name" value="TetR_N"/>
    <property type="match status" value="1"/>
</dbReference>
<keyword evidence="7" id="KW-1185">Reference proteome</keyword>
<dbReference type="AlphaFoldDB" id="A0A6C7EBF9"/>
<dbReference type="InterPro" id="IPR041347">
    <property type="entry name" value="MftR_C"/>
</dbReference>
<dbReference type="InterPro" id="IPR001647">
    <property type="entry name" value="HTH_TetR"/>
</dbReference>
<dbReference type="GO" id="GO:0003700">
    <property type="term" value="F:DNA-binding transcription factor activity"/>
    <property type="evidence" value="ECO:0007669"/>
    <property type="project" value="TreeGrafter"/>
</dbReference>
<dbReference type="PRINTS" id="PR00455">
    <property type="entry name" value="HTHTETR"/>
</dbReference>
<feature type="domain" description="HTH tetR-type" evidence="5">
    <location>
        <begin position="11"/>
        <end position="71"/>
    </location>
</feature>
<protein>
    <submittedName>
        <fullName evidence="6">Putative TetR family transcriptional regulator</fullName>
    </submittedName>
</protein>
<dbReference type="KEGG" id="aym:YM304_34060"/>
<dbReference type="Gene3D" id="1.10.10.60">
    <property type="entry name" value="Homeodomain-like"/>
    <property type="match status" value="1"/>
</dbReference>
<dbReference type="Proteomes" id="UP000011863">
    <property type="component" value="Chromosome"/>
</dbReference>
<evidence type="ECO:0000259" key="5">
    <source>
        <dbReference type="PROSITE" id="PS50977"/>
    </source>
</evidence>
<sequence>MTGSLRERNKAAAIEQVRDVAFTLMYRHGFDAVTVEQIAAATSVSPSTVYRYFGTKEALVLSTERPIQLVERLARDESDRTALAAFERAANKVWNGDDALAAEVSLVVANPALVERFERQLLDQRPAVAELFARRRGKKTPGTKDEALAAAAIAVLATAVLGWQRAGGVKPLDKLLAKSFEAIALAERVTPA</sequence>
<evidence type="ECO:0000256" key="1">
    <source>
        <dbReference type="ARBA" id="ARBA00023015"/>
    </source>
</evidence>
<gene>
    <name evidence="6" type="ORF">YM304_34060</name>
</gene>
<dbReference type="PANTHER" id="PTHR30055:SF238">
    <property type="entry name" value="MYCOFACTOCIN BIOSYNTHESIS TRANSCRIPTIONAL REGULATOR MFTR-RELATED"/>
    <property type="match status" value="1"/>
</dbReference>
<dbReference type="Pfam" id="PF17754">
    <property type="entry name" value="TetR_C_14"/>
    <property type="match status" value="1"/>
</dbReference>
<dbReference type="InterPro" id="IPR009057">
    <property type="entry name" value="Homeodomain-like_sf"/>
</dbReference>
<reference evidence="6 7" key="1">
    <citation type="journal article" date="2013" name="Int. J. Syst. Evol. Microbiol.">
        <title>Ilumatobacter nonamiense sp. nov. and Ilumatobacter coccineum sp. nov., isolated from seashore sand.</title>
        <authorList>
            <person name="Matsumoto A."/>
            <person name="Kasai H."/>
            <person name="Matsuo Y."/>
            <person name="Shizuri Y."/>
            <person name="Ichikawa N."/>
            <person name="Fujita N."/>
            <person name="Omura S."/>
            <person name="Takahashi Y."/>
        </authorList>
    </citation>
    <scope>NUCLEOTIDE SEQUENCE [LARGE SCALE GENOMIC DNA]</scope>
    <source>
        <strain evidence="7">NBRC 103263 / KCTC 29153 / YM16-304</strain>
    </source>
</reference>
<keyword evidence="1" id="KW-0805">Transcription regulation</keyword>
<organism evidence="6 7">
    <name type="scientific">Ilumatobacter coccineus (strain NBRC 103263 / KCTC 29153 / YM16-304)</name>
    <dbReference type="NCBI Taxonomy" id="1313172"/>
    <lineage>
        <taxon>Bacteria</taxon>
        <taxon>Bacillati</taxon>
        <taxon>Actinomycetota</taxon>
        <taxon>Acidimicrobiia</taxon>
        <taxon>Acidimicrobiales</taxon>
        <taxon>Ilumatobacteraceae</taxon>
        <taxon>Ilumatobacter</taxon>
    </lineage>
</organism>
<dbReference type="GO" id="GO:0000976">
    <property type="term" value="F:transcription cis-regulatory region binding"/>
    <property type="evidence" value="ECO:0007669"/>
    <property type="project" value="TreeGrafter"/>
</dbReference>
<evidence type="ECO:0000256" key="3">
    <source>
        <dbReference type="ARBA" id="ARBA00023163"/>
    </source>
</evidence>
<dbReference type="PROSITE" id="PS50977">
    <property type="entry name" value="HTH_TETR_2"/>
    <property type="match status" value="1"/>
</dbReference>
<feature type="DNA-binding region" description="H-T-H motif" evidence="4">
    <location>
        <begin position="34"/>
        <end position="53"/>
    </location>
</feature>
<dbReference type="SUPFAM" id="SSF46689">
    <property type="entry name" value="Homeodomain-like"/>
    <property type="match status" value="1"/>
</dbReference>
<dbReference type="EMBL" id="AP012057">
    <property type="protein sequence ID" value="BAN03720.1"/>
    <property type="molecule type" value="Genomic_DNA"/>
</dbReference>
<evidence type="ECO:0000256" key="4">
    <source>
        <dbReference type="PROSITE-ProRule" id="PRU00335"/>
    </source>
</evidence>
<keyword evidence="2 4" id="KW-0238">DNA-binding</keyword>
<proteinExistence type="predicted"/>
<dbReference type="Gene3D" id="1.10.357.10">
    <property type="entry name" value="Tetracycline Repressor, domain 2"/>
    <property type="match status" value="1"/>
</dbReference>